<evidence type="ECO:0000313" key="4">
    <source>
        <dbReference type="EMBL" id="KIX84945.1"/>
    </source>
</evidence>
<dbReference type="SMART" id="SM00320">
    <property type="entry name" value="WD40"/>
    <property type="match status" value="3"/>
</dbReference>
<dbReference type="STRING" id="1306947.J120_04370"/>
<dbReference type="InterPro" id="IPR001680">
    <property type="entry name" value="WD40_rpt"/>
</dbReference>
<evidence type="ECO:0000313" key="5">
    <source>
        <dbReference type="Proteomes" id="UP000032214"/>
    </source>
</evidence>
<dbReference type="Proteomes" id="UP000032214">
    <property type="component" value="Unassembled WGS sequence"/>
</dbReference>
<dbReference type="Gene3D" id="2.130.10.10">
    <property type="entry name" value="YVTN repeat-like/Quinoprotein amine dehydrogenase"/>
    <property type="match status" value="2"/>
</dbReference>
<sequence>MKLWYMYVTLCSTLPLFGAQLSQDLVPLKIVHKGKSVIHSCIYDELLSKSGTLSSQIRDLGSIKVLVQKFSNIRHAYYDLNYNLSDDFVDYLCATNKKSYLQTLSLVTLIHIYQEADFWALVDLPVILTSIVCKLQNKQTLDALMEDATLCTTFIHTCNDYTKDSLVQSLVSSTHNFFWSKVRLPIQLICKDVKSMLLGTDDTLFIGLANKIIDIQRPDGCGRYKSVQTLLNNNEASTMFAGAPGILFARSADAVDAWKINADGKYKWMQTLLYHTDTIRSIVYKHKTLFLLLDNSIQVWGVDKQGRYACIQTLTTGPERIKSLKVISEHILFTLGYDNVIKMWERDEHQEYVCVQELVGESPIEWIQISLQDRIFSVSDNNTITVWNINSQCKFENIQTLQGHTSYICDIVPNADGKVLFSASIDGSVKVWKVNECKEYTCTQTLLIQNDLKRISLVIHNNLLFVCIQDKGFQVWGPDEHEDYTCIRVLNDNASSYSMYCDMNNTGTLFTYGARDIALWSIRLARLELEHQLLINWLRCNGHDVISQSYLKALSKHVQSIYESMPQSIQTQIIPWYEHCSESHQNVVEINSDAQSQLHNLKSVITAIVNSSVGQKLLRK</sequence>
<keyword evidence="1 3" id="KW-0853">WD repeat</keyword>
<proteinExistence type="predicted"/>
<dbReference type="GO" id="GO:0006888">
    <property type="term" value="P:endoplasmic reticulum to Golgi vesicle-mediated transport"/>
    <property type="evidence" value="ECO:0007669"/>
    <property type="project" value="TreeGrafter"/>
</dbReference>
<dbReference type="SUPFAM" id="SSF50978">
    <property type="entry name" value="WD40 repeat-like"/>
    <property type="match status" value="1"/>
</dbReference>
<dbReference type="InterPro" id="IPR050844">
    <property type="entry name" value="Coatomer_complex_subunit"/>
</dbReference>
<name>A0A0D2I143_9BACT</name>
<organism evidence="4 5">
    <name type="scientific">candidate division TM6 bacterium JCVI TM6SC1</name>
    <dbReference type="NCBI Taxonomy" id="1306947"/>
    <lineage>
        <taxon>Bacteria</taxon>
        <taxon>Candidatus Babelota</taxon>
        <taxon>Vermiphilus</taxon>
    </lineage>
</organism>
<dbReference type="AlphaFoldDB" id="A0A0D2I143"/>
<dbReference type="GO" id="GO:0006890">
    <property type="term" value="P:retrograde vesicle-mediated transport, Golgi to endoplasmic reticulum"/>
    <property type="evidence" value="ECO:0007669"/>
    <property type="project" value="TreeGrafter"/>
</dbReference>
<keyword evidence="2" id="KW-0677">Repeat</keyword>
<gene>
    <name evidence="4" type="ORF">J120_04370</name>
</gene>
<dbReference type="GO" id="GO:0006891">
    <property type="term" value="P:intra-Golgi vesicle-mediated transport"/>
    <property type="evidence" value="ECO:0007669"/>
    <property type="project" value="TreeGrafter"/>
</dbReference>
<evidence type="ECO:0000256" key="2">
    <source>
        <dbReference type="ARBA" id="ARBA00022737"/>
    </source>
</evidence>
<accession>A0A0D2I143</accession>
<evidence type="ECO:0000256" key="1">
    <source>
        <dbReference type="ARBA" id="ARBA00022574"/>
    </source>
</evidence>
<dbReference type="PANTHER" id="PTHR19876:SF1">
    <property type="entry name" value="COATOMER SUBUNIT ALPHA"/>
    <property type="match status" value="1"/>
</dbReference>
<evidence type="ECO:0000256" key="3">
    <source>
        <dbReference type="PROSITE-ProRule" id="PRU00221"/>
    </source>
</evidence>
<dbReference type="InterPro" id="IPR036322">
    <property type="entry name" value="WD40_repeat_dom_sf"/>
</dbReference>
<dbReference type="Pfam" id="PF00400">
    <property type="entry name" value="WD40"/>
    <property type="match status" value="1"/>
</dbReference>
<dbReference type="PROSITE" id="PS50294">
    <property type="entry name" value="WD_REPEATS_REGION"/>
    <property type="match status" value="1"/>
</dbReference>
<dbReference type="GO" id="GO:0005737">
    <property type="term" value="C:cytoplasm"/>
    <property type="evidence" value="ECO:0007669"/>
    <property type="project" value="GOC"/>
</dbReference>
<dbReference type="InterPro" id="IPR015943">
    <property type="entry name" value="WD40/YVTN_repeat-like_dom_sf"/>
</dbReference>
<dbReference type="EMBL" id="ARQD01000004">
    <property type="protein sequence ID" value="KIX84945.1"/>
    <property type="molecule type" value="Genomic_DNA"/>
</dbReference>
<reference evidence="4 5" key="1">
    <citation type="journal article" date="2013" name="Proc. Natl. Acad. Sci. U.S.A.">
        <title>Candidate phylum TM6 genome recovered from a hospital sink biofilm provides genomic insights into this uncultivated phylum.</title>
        <authorList>
            <person name="McLean J.S."/>
            <person name="Lombardo M.J."/>
            <person name="Badger J.H."/>
            <person name="Edlund A."/>
            <person name="Novotny M."/>
            <person name="Yee-Greenbaum J."/>
            <person name="Vyahhi N."/>
            <person name="Hall A.P."/>
            <person name="Yang Y."/>
            <person name="Dupont C.L."/>
            <person name="Ziegler M.G."/>
            <person name="Chitsaz H."/>
            <person name="Allen A.E."/>
            <person name="Yooseph S."/>
            <person name="Tesler G."/>
            <person name="Pevzner P.A."/>
            <person name="Friedman R.M."/>
            <person name="Nealson K.H."/>
            <person name="Venter J.C."/>
            <person name="Lasken R.S."/>
        </authorList>
    </citation>
    <scope>NUCLEOTIDE SEQUENCE [LARGE SCALE GENOMIC DNA]</scope>
    <source>
        <strain evidence="4 5">TM6SC1</strain>
    </source>
</reference>
<dbReference type="eggNOG" id="COG2319">
    <property type="taxonomic scope" value="Bacteria"/>
</dbReference>
<dbReference type="GO" id="GO:0006886">
    <property type="term" value="P:intracellular protein transport"/>
    <property type="evidence" value="ECO:0007669"/>
    <property type="project" value="TreeGrafter"/>
</dbReference>
<protein>
    <submittedName>
        <fullName evidence="4">Uncharacterized protein</fullName>
    </submittedName>
</protein>
<dbReference type="PANTHER" id="PTHR19876">
    <property type="entry name" value="COATOMER"/>
    <property type="match status" value="1"/>
</dbReference>
<keyword evidence="5" id="KW-1185">Reference proteome</keyword>
<dbReference type="PROSITE" id="PS50082">
    <property type="entry name" value="WD_REPEATS_2"/>
    <property type="match status" value="1"/>
</dbReference>
<comment type="caution">
    <text evidence="4">The sequence shown here is derived from an EMBL/GenBank/DDBJ whole genome shotgun (WGS) entry which is preliminary data.</text>
</comment>
<feature type="repeat" description="WD" evidence="3">
    <location>
        <begin position="401"/>
        <end position="435"/>
    </location>
</feature>